<proteinExistence type="inferred from homology"/>
<dbReference type="InterPro" id="IPR027304">
    <property type="entry name" value="Trigger_fact/SurA_dom_sf"/>
</dbReference>
<keyword evidence="7" id="KW-0143">Chaperone</keyword>
<keyword evidence="15" id="KW-1185">Reference proteome</keyword>
<reference evidence="14" key="1">
    <citation type="journal article" date="2007" name="Int. J. Syst. Evol. Microbiol.">
        <title>Luteimonas composti sp. nov., a moderately thermophilic bacterium isolated from food waste.</title>
        <authorList>
            <person name="Young C.C."/>
            <person name="Kampfer P."/>
            <person name="Chen W.M."/>
            <person name="Yen W.S."/>
            <person name="Arun A.B."/>
            <person name="Lai W.A."/>
            <person name="Shen F.T."/>
            <person name="Rekha P.D."/>
            <person name="Lin K.Y."/>
            <person name="Chou J.H."/>
        </authorList>
    </citation>
    <scope>NUCLEOTIDE SEQUENCE</scope>
    <source>
        <strain evidence="14">CC-YY355</strain>
    </source>
</reference>
<evidence type="ECO:0000256" key="11">
    <source>
        <dbReference type="PROSITE-ProRule" id="PRU00278"/>
    </source>
</evidence>
<keyword evidence="11" id="KW-0413">Isomerase</keyword>
<keyword evidence="11" id="KW-0697">Rotamase</keyword>
<dbReference type="Pfam" id="PF13616">
    <property type="entry name" value="Rotamase_3"/>
    <property type="match status" value="1"/>
</dbReference>
<evidence type="ECO:0000256" key="12">
    <source>
        <dbReference type="SAM" id="Phobius"/>
    </source>
</evidence>
<dbReference type="Pfam" id="PF13623">
    <property type="entry name" value="SurA_N_2"/>
    <property type="match status" value="1"/>
</dbReference>
<keyword evidence="2" id="KW-1003">Cell membrane</keyword>
<evidence type="ECO:0000313" key="15">
    <source>
        <dbReference type="Proteomes" id="UP001160550"/>
    </source>
</evidence>
<evidence type="ECO:0000256" key="8">
    <source>
        <dbReference type="ARBA" id="ARBA00038408"/>
    </source>
</evidence>
<dbReference type="SUPFAM" id="SSF54534">
    <property type="entry name" value="FKBP-like"/>
    <property type="match status" value="1"/>
</dbReference>
<reference evidence="14" key="2">
    <citation type="submission" date="2023-04" db="EMBL/GenBank/DDBJ databases">
        <authorList>
            <person name="Sun J.-Q."/>
        </authorList>
    </citation>
    <scope>NUCLEOTIDE SEQUENCE</scope>
    <source>
        <strain evidence="14">CC-YY355</strain>
    </source>
</reference>
<dbReference type="InterPro" id="IPR046357">
    <property type="entry name" value="PPIase_dom_sf"/>
</dbReference>
<sequence length="658" mass="71923">MLQTLRDKMSGWIAICIVALLAIPFAFFGMEQYLFQSGANYAAKVEVQPSWWRSAPDWWLVRRLAWESEEISPEEFRDAFENERQRRRQLEGEAFDARAFESPETKREVLEALIDRRVLKLAAVRDGMVVGDSRVREAIEGIPAFQVDGRFDEQRYLMTLQAQGYSPRGFQEMVREDLQAGLLAGQVARSAFVTSAETERLMALLSERRDVALVVLPAPAPDTGAVTGAEIQAWYDAHSGEYRAPERVTLEYVELDSSALPPAAEPDEASLRQRYEQEKSRFVEPEQRLVSHILVPVEEGADEATVQAAEAKARGIAQQARSAGADFAELARANPGDPGSAANGGDLGWIRQDGSMVKPFEDAVFAAAAGTVSDPVRSPFGWHVIQLREVRAGQQVPFEQVRDALAQEQAQADRERAFNDLVGGFVDEVYRNPTELTAAAKKAGLEVRTAGPIARGEGEGVLAVPAVQRAAFSESLVQDNTASDPIEVAPDRSVIIRVTRHEPERALTLAEARDRVVAAIRADRAAKRVQAQAQEMVEKLRAGESLQSLADAASLQLQDIKGMPRGAPVPSETAAEAYFSAPAPEEGKVSPGQVALPDGSVVVFAVAKVIPGDASEASDVERDMFRQQMAAVIGGEDAQTLQRALRQQMKVTVVESRL</sequence>
<evidence type="ECO:0000256" key="5">
    <source>
        <dbReference type="ARBA" id="ARBA00022989"/>
    </source>
</evidence>
<feature type="transmembrane region" description="Helical" evidence="12">
    <location>
        <begin position="12"/>
        <end position="30"/>
    </location>
</feature>
<protein>
    <recommendedName>
        <fullName evidence="9">Periplasmic chaperone PpiD</fullName>
    </recommendedName>
    <alternativeName>
        <fullName evidence="10">Periplasmic folding chaperone</fullName>
    </alternativeName>
</protein>
<feature type="domain" description="PpiC" evidence="13">
    <location>
        <begin position="285"/>
        <end position="389"/>
    </location>
</feature>
<dbReference type="PROSITE" id="PS50198">
    <property type="entry name" value="PPIC_PPIASE_2"/>
    <property type="match status" value="1"/>
</dbReference>
<dbReference type="Proteomes" id="UP001160550">
    <property type="component" value="Unassembled WGS sequence"/>
</dbReference>
<evidence type="ECO:0000259" key="13">
    <source>
        <dbReference type="PROSITE" id="PS50198"/>
    </source>
</evidence>
<evidence type="ECO:0000256" key="2">
    <source>
        <dbReference type="ARBA" id="ARBA00022475"/>
    </source>
</evidence>
<dbReference type="EMBL" id="JARYGX010000032">
    <property type="protein sequence ID" value="MDH7454646.1"/>
    <property type="molecule type" value="Genomic_DNA"/>
</dbReference>
<dbReference type="InterPro" id="IPR052029">
    <property type="entry name" value="PpiD_chaperone"/>
</dbReference>
<name>A0ABT6MWU7_9GAMM</name>
<evidence type="ECO:0000313" key="14">
    <source>
        <dbReference type="EMBL" id="MDH7454646.1"/>
    </source>
</evidence>
<dbReference type="RefSeq" id="WP_280943874.1">
    <property type="nucleotide sequence ID" value="NZ_JARYGX010000032.1"/>
</dbReference>
<dbReference type="Gene3D" id="3.10.50.40">
    <property type="match status" value="1"/>
</dbReference>
<evidence type="ECO:0000256" key="1">
    <source>
        <dbReference type="ARBA" id="ARBA00004382"/>
    </source>
</evidence>
<comment type="subcellular location">
    <subcellularLocation>
        <location evidence="1">Cell inner membrane</location>
        <topology evidence="1">Single-pass type II membrane protein</topology>
        <orientation evidence="1">Periplasmic side</orientation>
    </subcellularLocation>
</comment>
<keyword evidence="3" id="KW-0997">Cell inner membrane</keyword>
<evidence type="ECO:0000256" key="3">
    <source>
        <dbReference type="ARBA" id="ARBA00022519"/>
    </source>
</evidence>
<organism evidence="14 15">
    <name type="scientific">Luteimonas composti</name>
    <dbReference type="NCBI Taxonomy" id="398257"/>
    <lineage>
        <taxon>Bacteria</taxon>
        <taxon>Pseudomonadati</taxon>
        <taxon>Pseudomonadota</taxon>
        <taxon>Gammaproteobacteria</taxon>
        <taxon>Lysobacterales</taxon>
        <taxon>Lysobacteraceae</taxon>
        <taxon>Luteimonas</taxon>
    </lineage>
</organism>
<comment type="caution">
    <text evidence="14">The sequence shown here is derived from an EMBL/GenBank/DDBJ whole genome shotgun (WGS) entry which is preliminary data.</text>
</comment>
<evidence type="ECO:0000256" key="6">
    <source>
        <dbReference type="ARBA" id="ARBA00023136"/>
    </source>
</evidence>
<dbReference type="Gene3D" id="1.10.4030.10">
    <property type="entry name" value="Porin chaperone SurA, peptide-binding domain"/>
    <property type="match status" value="1"/>
</dbReference>
<keyword evidence="6 12" id="KW-0472">Membrane</keyword>
<dbReference type="SUPFAM" id="SSF109998">
    <property type="entry name" value="Triger factor/SurA peptide-binding domain-like"/>
    <property type="match status" value="1"/>
</dbReference>
<dbReference type="InterPro" id="IPR000297">
    <property type="entry name" value="PPIase_PpiC"/>
</dbReference>
<dbReference type="PANTHER" id="PTHR47529:SF1">
    <property type="entry name" value="PERIPLASMIC CHAPERONE PPID"/>
    <property type="match status" value="1"/>
</dbReference>
<evidence type="ECO:0000256" key="9">
    <source>
        <dbReference type="ARBA" id="ARBA00040743"/>
    </source>
</evidence>
<accession>A0ABT6MWU7</accession>
<evidence type="ECO:0000256" key="7">
    <source>
        <dbReference type="ARBA" id="ARBA00023186"/>
    </source>
</evidence>
<evidence type="ECO:0000256" key="4">
    <source>
        <dbReference type="ARBA" id="ARBA00022692"/>
    </source>
</evidence>
<keyword evidence="4 12" id="KW-0812">Transmembrane</keyword>
<dbReference type="Pfam" id="PF13624">
    <property type="entry name" value="SurA_N_3"/>
    <property type="match status" value="1"/>
</dbReference>
<gene>
    <name evidence="14" type="ORF">QF205_16440</name>
</gene>
<evidence type="ECO:0000256" key="10">
    <source>
        <dbReference type="ARBA" id="ARBA00042775"/>
    </source>
</evidence>
<comment type="similarity">
    <text evidence="8">Belongs to the PpiD chaperone family.</text>
</comment>
<dbReference type="PANTHER" id="PTHR47529">
    <property type="entry name" value="PEPTIDYL-PROLYL CIS-TRANS ISOMERASE D"/>
    <property type="match status" value="1"/>
</dbReference>
<keyword evidence="5 12" id="KW-1133">Transmembrane helix</keyword>